<dbReference type="AlphaFoldDB" id="A0A2A4J1L4"/>
<evidence type="ECO:0000256" key="4">
    <source>
        <dbReference type="ARBA" id="ARBA00022989"/>
    </source>
</evidence>
<reference evidence="9" key="1">
    <citation type="submission" date="2017-09" db="EMBL/GenBank/DDBJ databases">
        <title>Contemporary evolution of a Lepidopteran species, Heliothis virescens, in response to modern agricultural practices.</title>
        <authorList>
            <person name="Fritz M.L."/>
            <person name="Deyonke A.M."/>
            <person name="Papanicolaou A."/>
            <person name="Micinski S."/>
            <person name="Westbrook J."/>
            <person name="Gould F."/>
        </authorList>
    </citation>
    <scope>NUCLEOTIDE SEQUENCE [LARGE SCALE GENOMIC DNA]</scope>
    <source>
        <strain evidence="9">HvINT-</strain>
        <tissue evidence="9">Whole body</tissue>
    </source>
</reference>
<evidence type="ECO:0000256" key="3">
    <source>
        <dbReference type="ARBA" id="ARBA00022692"/>
    </source>
</evidence>
<accession>A0A2A4J1L4</accession>
<keyword evidence="4 8" id="KW-1133">Transmembrane helix</keyword>
<dbReference type="InterPro" id="IPR052192">
    <property type="entry name" value="Insect_Ionotropic_Sensory_Rcpt"/>
</dbReference>
<keyword evidence="2" id="KW-1003">Cell membrane</keyword>
<dbReference type="GO" id="GO:0005886">
    <property type="term" value="C:plasma membrane"/>
    <property type="evidence" value="ECO:0007669"/>
    <property type="project" value="UniProtKB-SubCell"/>
</dbReference>
<evidence type="ECO:0008006" key="10">
    <source>
        <dbReference type="Google" id="ProtNLM"/>
    </source>
</evidence>
<feature type="transmembrane region" description="Helical" evidence="8">
    <location>
        <begin position="195"/>
        <end position="217"/>
    </location>
</feature>
<keyword evidence="7" id="KW-0325">Glycoprotein</keyword>
<evidence type="ECO:0000256" key="8">
    <source>
        <dbReference type="SAM" id="Phobius"/>
    </source>
</evidence>
<evidence type="ECO:0000256" key="2">
    <source>
        <dbReference type="ARBA" id="ARBA00022475"/>
    </source>
</evidence>
<name>A0A2A4J1L4_HELVI</name>
<sequence length="476" mass="54628">MRVAIAFPLACKQKMVIYHGKRPSTQNLYDRTIKLIDATRYKDLLAAIHHSGTGLCEHYPIQANIFQRYPTSINQCDNLHYYDAHFNLNLTFGYCGLDGMVMHDLLTHFKFNLSSPENENCNIYGFAIPGNISGSLGCIVRDELDLSFNSRFMTLYSDEHIYYLHYITTDKLCALVKKTGVIPLWHGAFNVYRPLLWSILMGVLVLISGVMWVTAIVNHTMTGEKVMAYWYYLVNSVMTTLMGCSPMKTRSMIMIRSACLTGSILFLGVYQGHVSRVYTTVKHFERITTLDELYTSGATLYTTPGIRQFTKQLQRPGNKIEEAFFNNTRLILNERIGITLEIPLATTLDRKSDAEMKILEHFSDSEGRPLIDIVDECFMTYYLSYITRSGFPFFEVIQIFTQRLLEAGLPTMYYKWTQQMLNIPTSMPETRSEPRPFSKIKLQDQRVAFFILFGGSVLSIIVFAAEIWKGRPVEHS</sequence>
<evidence type="ECO:0000256" key="6">
    <source>
        <dbReference type="ARBA" id="ARBA00023170"/>
    </source>
</evidence>
<evidence type="ECO:0000256" key="1">
    <source>
        <dbReference type="ARBA" id="ARBA00004651"/>
    </source>
</evidence>
<keyword evidence="3 8" id="KW-0812">Transmembrane</keyword>
<comment type="subcellular location">
    <subcellularLocation>
        <location evidence="1">Cell membrane</location>
        <topology evidence="1">Multi-pass membrane protein</topology>
    </subcellularLocation>
</comment>
<proteinExistence type="predicted"/>
<dbReference type="SUPFAM" id="SSF53850">
    <property type="entry name" value="Periplasmic binding protein-like II"/>
    <property type="match status" value="1"/>
</dbReference>
<feature type="transmembrane region" description="Helical" evidence="8">
    <location>
        <begin position="447"/>
        <end position="468"/>
    </location>
</feature>
<dbReference type="PANTHER" id="PTHR42643:SF31">
    <property type="entry name" value="IONOTROPIC RECEPTOR 68B-RELATED"/>
    <property type="match status" value="1"/>
</dbReference>
<dbReference type="PANTHER" id="PTHR42643">
    <property type="entry name" value="IONOTROPIC RECEPTOR 20A-RELATED"/>
    <property type="match status" value="1"/>
</dbReference>
<evidence type="ECO:0000256" key="5">
    <source>
        <dbReference type="ARBA" id="ARBA00023136"/>
    </source>
</evidence>
<organism evidence="9">
    <name type="scientific">Heliothis virescens</name>
    <name type="common">Tobacco budworm moth</name>
    <dbReference type="NCBI Taxonomy" id="7102"/>
    <lineage>
        <taxon>Eukaryota</taxon>
        <taxon>Metazoa</taxon>
        <taxon>Ecdysozoa</taxon>
        <taxon>Arthropoda</taxon>
        <taxon>Hexapoda</taxon>
        <taxon>Insecta</taxon>
        <taxon>Pterygota</taxon>
        <taxon>Neoptera</taxon>
        <taxon>Endopterygota</taxon>
        <taxon>Lepidoptera</taxon>
        <taxon>Glossata</taxon>
        <taxon>Ditrysia</taxon>
        <taxon>Noctuoidea</taxon>
        <taxon>Noctuidae</taxon>
        <taxon>Heliothinae</taxon>
        <taxon>Heliothis</taxon>
    </lineage>
</organism>
<gene>
    <name evidence="9" type="ORF">B5V51_8723</name>
</gene>
<keyword evidence="5 8" id="KW-0472">Membrane</keyword>
<keyword evidence="6" id="KW-0675">Receptor</keyword>
<feature type="transmembrane region" description="Helical" evidence="8">
    <location>
        <begin position="229"/>
        <end position="247"/>
    </location>
</feature>
<evidence type="ECO:0000256" key="7">
    <source>
        <dbReference type="ARBA" id="ARBA00023180"/>
    </source>
</evidence>
<dbReference type="STRING" id="7102.A0A2A4J1L4"/>
<comment type="caution">
    <text evidence="9">The sequence shown here is derived from an EMBL/GenBank/DDBJ whole genome shotgun (WGS) entry which is preliminary data.</text>
</comment>
<evidence type="ECO:0000313" key="9">
    <source>
        <dbReference type="EMBL" id="PCG65759.1"/>
    </source>
</evidence>
<dbReference type="EMBL" id="NWSH01003853">
    <property type="protein sequence ID" value="PCG65759.1"/>
    <property type="molecule type" value="Genomic_DNA"/>
</dbReference>
<protein>
    <recommendedName>
        <fullName evidence="10">Ionotropic glutamate receptor C-terminal domain-containing protein</fullName>
    </recommendedName>
</protein>